<dbReference type="InterPro" id="IPR029068">
    <property type="entry name" value="Glyas_Bleomycin-R_OHBP_Dase"/>
</dbReference>
<dbReference type="STRING" id="430522.BFS30_03240"/>
<dbReference type="PANTHER" id="PTHR33990:SF1">
    <property type="entry name" value="PROTEIN YJDN"/>
    <property type="match status" value="1"/>
</dbReference>
<feature type="domain" description="PhnB-like" evidence="1">
    <location>
        <begin position="5"/>
        <end position="130"/>
    </location>
</feature>
<organism evidence="2 3">
    <name type="scientific">Pedobacter steynii</name>
    <dbReference type="NCBI Taxonomy" id="430522"/>
    <lineage>
        <taxon>Bacteria</taxon>
        <taxon>Pseudomonadati</taxon>
        <taxon>Bacteroidota</taxon>
        <taxon>Sphingobacteriia</taxon>
        <taxon>Sphingobacteriales</taxon>
        <taxon>Sphingobacteriaceae</taxon>
        <taxon>Pedobacter</taxon>
    </lineage>
</organism>
<accession>A0A1G9SLV1</accession>
<dbReference type="Proteomes" id="UP000183200">
    <property type="component" value="Unassembled WGS sequence"/>
</dbReference>
<name>A0A1G9SLV1_9SPHI</name>
<dbReference type="CDD" id="cd06588">
    <property type="entry name" value="PhnB_like"/>
    <property type="match status" value="1"/>
</dbReference>
<reference evidence="3" key="1">
    <citation type="submission" date="2016-10" db="EMBL/GenBank/DDBJ databases">
        <authorList>
            <person name="Varghese N."/>
            <person name="Submissions S."/>
        </authorList>
    </citation>
    <scope>NUCLEOTIDE SEQUENCE [LARGE SCALE GENOMIC DNA]</scope>
    <source>
        <strain evidence="3">DSM 19110</strain>
    </source>
</reference>
<dbReference type="AlphaFoldDB" id="A0A1G9SLV1"/>
<dbReference type="EMBL" id="FNGY01000003">
    <property type="protein sequence ID" value="SDM36287.1"/>
    <property type="molecule type" value="Genomic_DNA"/>
</dbReference>
<keyword evidence="3" id="KW-1185">Reference proteome</keyword>
<dbReference type="Gene3D" id="3.10.180.10">
    <property type="entry name" value="2,3-Dihydroxybiphenyl 1,2-Dioxygenase, domain 1"/>
    <property type="match status" value="1"/>
</dbReference>
<dbReference type="PANTHER" id="PTHR33990">
    <property type="entry name" value="PROTEIN YJDN-RELATED"/>
    <property type="match status" value="1"/>
</dbReference>
<dbReference type="SUPFAM" id="SSF54593">
    <property type="entry name" value="Glyoxalase/Bleomycin resistance protein/Dihydroxybiphenyl dioxygenase"/>
    <property type="match status" value="1"/>
</dbReference>
<evidence type="ECO:0000259" key="1">
    <source>
        <dbReference type="Pfam" id="PF06983"/>
    </source>
</evidence>
<dbReference type="InterPro" id="IPR028973">
    <property type="entry name" value="PhnB-like"/>
</dbReference>
<evidence type="ECO:0000313" key="2">
    <source>
        <dbReference type="EMBL" id="SDM36287.1"/>
    </source>
</evidence>
<proteinExistence type="predicted"/>
<dbReference type="Pfam" id="PF06983">
    <property type="entry name" value="3-dmu-9_3-mt"/>
    <property type="match status" value="1"/>
</dbReference>
<protein>
    <submittedName>
        <fullName evidence="2">PhnB protein</fullName>
    </submittedName>
</protein>
<dbReference type="RefSeq" id="WP_245723843.1">
    <property type="nucleotide sequence ID" value="NZ_FNGY01000003.1"/>
</dbReference>
<evidence type="ECO:0000313" key="3">
    <source>
        <dbReference type="Proteomes" id="UP000183200"/>
    </source>
</evidence>
<gene>
    <name evidence="2" type="ORF">SAMN05421820_103641</name>
</gene>
<sequence length="139" mass="15233">MMTSINSYLTFAGNCREAMTFYQSCLGGELSFQTIGASPLSEKMPEKMKGYILHATLTNGLIRIMASDMVGSEGLLKGNAVSLMLNCSTEAEARSCYERLAAGGTATHPLEDSFWGALFGDLKDKYGNNWLLHFDKNQQ</sequence>